<keyword evidence="3" id="KW-1185">Reference proteome</keyword>
<feature type="transmembrane region" description="Helical" evidence="1">
    <location>
        <begin position="20"/>
        <end position="40"/>
    </location>
</feature>
<evidence type="ECO:0000313" key="2">
    <source>
        <dbReference type="EMBL" id="MBT0956952.1"/>
    </source>
</evidence>
<dbReference type="RefSeq" id="WP_327793131.1">
    <property type="nucleotide sequence ID" value="NZ_JADQAZ010000001.1"/>
</dbReference>
<gene>
    <name evidence="2" type="ORF">IV417_06110</name>
</gene>
<evidence type="ECO:0000256" key="1">
    <source>
        <dbReference type="SAM" id="Phobius"/>
    </source>
</evidence>
<organism evidence="2 3">
    <name type="scientific">Harenicola maris</name>
    <dbReference type="NCBI Taxonomy" id="2841044"/>
    <lineage>
        <taxon>Bacteria</taxon>
        <taxon>Pseudomonadati</taxon>
        <taxon>Pseudomonadota</taxon>
        <taxon>Alphaproteobacteria</taxon>
        <taxon>Rhodobacterales</taxon>
        <taxon>Paracoccaceae</taxon>
        <taxon>Harenicola</taxon>
    </lineage>
</organism>
<dbReference type="EMBL" id="JADQAZ010000001">
    <property type="protein sequence ID" value="MBT0956952.1"/>
    <property type="molecule type" value="Genomic_DNA"/>
</dbReference>
<dbReference type="AlphaFoldDB" id="A0AAP2G7L2"/>
<sequence>MGWLFRMKRWAQNPPSTSRVIMVLSIVAICLVLFAIERFIGWPEALSPEVRRSRFP</sequence>
<protein>
    <submittedName>
        <fullName evidence="2">Uncharacterized protein</fullName>
    </submittedName>
</protein>
<reference evidence="2 3" key="1">
    <citation type="journal article" date="2021" name="Arch. Microbiol.">
        <title>Harenicola maris gen. nov., sp. nov. isolated from the Sea of Japan shallow sediments.</title>
        <authorList>
            <person name="Romanenko L.A."/>
            <person name="Kurilenko V.V."/>
            <person name="Chernysheva N.Y."/>
            <person name="Tekutyeva L.A."/>
            <person name="Velansky P.V."/>
            <person name="Svetashev V.I."/>
            <person name="Isaeva M.P."/>
        </authorList>
    </citation>
    <scope>NUCLEOTIDE SEQUENCE [LARGE SCALE GENOMIC DNA]</scope>
    <source>
        <strain evidence="2 3">KMM 3653</strain>
    </source>
</reference>
<accession>A0AAP2G7L2</accession>
<keyword evidence="1" id="KW-0472">Membrane</keyword>
<keyword evidence="1" id="KW-0812">Transmembrane</keyword>
<keyword evidence="1" id="KW-1133">Transmembrane helix</keyword>
<dbReference type="Proteomes" id="UP001315686">
    <property type="component" value="Unassembled WGS sequence"/>
</dbReference>
<proteinExistence type="predicted"/>
<comment type="caution">
    <text evidence="2">The sequence shown here is derived from an EMBL/GenBank/DDBJ whole genome shotgun (WGS) entry which is preliminary data.</text>
</comment>
<name>A0AAP2G7L2_9RHOB</name>
<evidence type="ECO:0000313" key="3">
    <source>
        <dbReference type="Proteomes" id="UP001315686"/>
    </source>
</evidence>